<evidence type="ECO:0000256" key="2">
    <source>
        <dbReference type="ARBA" id="ARBA00022737"/>
    </source>
</evidence>
<sequence length="431" mass="48767">MDDDKLLLTIPKDLLMIITSYDHQILFSLRETFLMNFDWFALIKYNFSLTYSKESTTNNDIMRTYIWNCIKNYLNCQINVSENNIYIKNKTGKIMNCGRNDYNQLGTVLSKQKKRPYFVPIKLPFPETEQKNIVQIICTKWSTILRSNNGILLNIGYNLFGLKIQQFEKIKKDNILQVVCGNDHIIILLTDGRLMAFGQNSDGALGCGVTLYIIEFTEIDNVPKNIDEIVCSNTHTIIRLTDGSLMSTGMNSFGQLGHNDKASRYKFEEIKNIPKNIVQVACGQYHTIIRLTDGTLMGCGDNSSGQLGLNNTEMALKKFTEIKNVPKNIVEVVCGYAHTVIRLTDGTLMSCGLNGKGELGHGDDKSRNIFTIIKNAPKNIIQLICRGQYTLIRLTDDTIMCCGDNENGQFGNGSYKDENKFTKVFNLNKLV</sequence>
<accession>A0A3G4ZXC6</accession>
<dbReference type="SUPFAM" id="SSF50985">
    <property type="entry name" value="RCC1/BLIP-II"/>
    <property type="match status" value="1"/>
</dbReference>
<dbReference type="InterPro" id="IPR051553">
    <property type="entry name" value="Ran_GTPase-activating"/>
</dbReference>
<proteinExistence type="predicted"/>
<feature type="domain" description="RCC1-like" evidence="3">
    <location>
        <begin position="171"/>
        <end position="425"/>
    </location>
</feature>
<dbReference type="PROSITE" id="PS50012">
    <property type="entry name" value="RCC1_3"/>
    <property type="match status" value="4"/>
</dbReference>
<name>A0A3G4ZXC6_9VIRU</name>
<dbReference type="GO" id="GO:0005085">
    <property type="term" value="F:guanyl-nucleotide exchange factor activity"/>
    <property type="evidence" value="ECO:0007669"/>
    <property type="project" value="TreeGrafter"/>
</dbReference>
<dbReference type="PANTHER" id="PTHR45982">
    <property type="entry name" value="REGULATOR OF CHROMOSOME CONDENSATION"/>
    <property type="match status" value="1"/>
</dbReference>
<reference evidence="4" key="1">
    <citation type="submission" date="2018-10" db="EMBL/GenBank/DDBJ databases">
        <title>Hidden diversity of soil giant viruses.</title>
        <authorList>
            <person name="Schulz F."/>
            <person name="Alteio L."/>
            <person name="Goudeau D."/>
            <person name="Ryan E.M."/>
            <person name="Malmstrom R.R."/>
            <person name="Blanchard J."/>
            <person name="Woyke T."/>
        </authorList>
    </citation>
    <scope>NUCLEOTIDE SEQUENCE</scope>
    <source>
        <strain evidence="4">EDV1</strain>
    </source>
</reference>
<dbReference type="InterPro" id="IPR058923">
    <property type="entry name" value="RCC1-like_dom"/>
</dbReference>
<dbReference type="Pfam" id="PF25390">
    <property type="entry name" value="WD40_RLD"/>
    <property type="match status" value="1"/>
</dbReference>
<dbReference type="EMBL" id="MK072069">
    <property type="protein sequence ID" value="AYV78079.1"/>
    <property type="molecule type" value="Genomic_DNA"/>
</dbReference>
<dbReference type="InterPro" id="IPR000408">
    <property type="entry name" value="Reg_chr_condens"/>
</dbReference>
<keyword evidence="2" id="KW-0677">Repeat</keyword>
<dbReference type="Gene3D" id="2.130.10.30">
    <property type="entry name" value="Regulator of chromosome condensation 1/beta-lactamase-inhibitor protein II"/>
    <property type="match status" value="2"/>
</dbReference>
<organism evidence="4">
    <name type="scientific">Edafosvirus sp</name>
    <dbReference type="NCBI Taxonomy" id="2487765"/>
    <lineage>
        <taxon>Viruses</taxon>
        <taxon>Varidnaviria</taxon>
        <taxon>Bamfordvirae</taxon>
        <taxon>Nucleocytoviricota</taxon>
        <taxon>Megaviricetes</taxon>
        <taxon>Imitervirales</taxon>
        <taxon>Mimiviridae</taxon>
        <taxon>Klosneuvirinae</taxon>
    </lineage>
</organism>
<protein>
    <submittedName>
        <fullName evidence="4">Putative RCC1 and BTB domaincontaining protein</fullName>
    </submittedName>
</protein>
<evidence type="ECO:0000259" key="3">
    <source>
        <dbReference type="Pfam" id="PF25390"/>
    </source>
</evidence>
<evidence type="ECO:0000313" key="4">
    <source>
        <dbReference type="EMBL" id="AYV78079.1"/>
    </source>
</evidence>
<evidence type="ECO:0000256" key="1">
    <source>
        <dbReference type="ARBA" id="ARBA00022658"/>
    </source>
</evidence>
<dbReference type="Pfam" id="PF00415">
    <property type="entry name" value="RCC1"/>
    <property type="match status" value="1"/>
</dbReference>
<dbReference type="PRINTS" id="PR00633">
    <property type="entry name" value="RCCNDNSATION"/>
</dbReference>
<dbReference type="InterPro" id="IPR009091">
    <property type="entry name" value="RCC1/BLIP-II"/>
</dbReference>
<dbReference type="PANTHER" id="PTHR45982:SF1">
    <property type="entry name" value="REGULATOR OF CHROMOSOME CONDENSATION"/>
    <property type="match status" value="1"/>
</dbReference>
<gene>
    <name evidence="4" type="ORF">Edafosvirus4_63</name>
</gene>
<keyword evidence="1" id="KW-0344">Guanine-nucleotide releasing factor</keyword>